<protein>
    <submittedName>
        <fullName evidence="1">Uncharacterized protein</fullName>
    </submittedName>
</protein>
<evidence type="ECO:0000313" key="2">
    <source>
        <dbReference type="Proteomes" id="UP000247233"/>
    </source>
</evidence>
<accession>A0A317V6P8</accession>
<gene>
    <name evidence="1" type="ORF">BO70DRAFT_145069</name>
</gene>
<organism evidence="1 2">
    <name type="scientific">Aspergillus heteromorphus CBS 117.55</name>
    <dbReference type="NCBI Taxonomy" id="1448321"/>
    <lineage>
        <taxon>Eukaryota</taxon>
        <taxon>Fungi</taxon>
        <taxon>Dikarya</taxon>
        <taxon>Ascomycota</taxon>
        <taxon>Pezizomycotina</taxon>
        <taxon>Eurotiomycetes</taxon>
        <taxon>Eurotiomycetidae</taxon>
        <taxon>Eurotiales</taxon>
        <taxon>Aspergillaceae</taxon>
        <taxon>Aspergillus</taxon>
        <taxon>Aspergillus subgen. Circumdati</taxon>
    </lineage>
</organism>
<evidence type="ECO:0000313" key="1">
    <source>
        <dbReference type="EMBL" id="PWY69725.1"/>
    </source>
</evidence>
<dbReference type="EMBL" id="MSFL01000032">
    <property type="protein sequence ID" value="PWY69725.1"/>
    <property type="molecule type" value="Genomic_DNA"/>
</dbReference>
<keyword evidence="2" id="KW-1185">Reference proteome</keyword>
<dbReference type="AlphaFoldDB" id="A0A317V6P8"/>
<dbReference type="Proteomes" id="UP000247233">
    <property type="component" value="Unassembled WGS sequence"/>
</dbReference>
<comment type="caution">
    <text evidence="1">The sequence shown here is derived from an EMBL/GenBank/DDBJ whole genome shotgun (WGS) entry which is preliminary data.</text>
</comment>
<proteinExistence type="predicted"/>
<dbReference type="RefSeq" id="XP_025395677.1">
    <property type="nucleotide sequence ID" value="XM_025538154.1"/>
</dbReference>
<reference evidence="1 2" key="1">
    <citation type="submission" date="2016-12" db="EMBL/GenBank/DDBJ databases">
        <title>The genomes of Aspergillus section Nigri reveals drivers in fungal speciation.</title>
        <authorList>
            <consortium name="DOE Joint Genome Institute"/>
            <person name="Vesth T.C."/>
            <person name="Nybo J."/>
            <person name="Theobald S."/>
            <person name="Brandl J."/>
            <person name="Frisvad J.C."/>
            <person name="Nielsen K.F."/>
            <person name="Lyhne E.K."/>
            <person name="Kogle M.E."/>
            <person name="Kuo A."/>
            <person name="Riley R."/>
            <person name="Clum A."/>
            <person name="Nolan M."/>
            <person name="Lipzen A."/>
            <person name="Salamov A."/>
            <person name="Henrissat B."/>
            <person name="Wiebenga A."/>
            <person name="De Vries R.P."/>
            <person name="Grigoriev I.V."/>
            <person name="Mortensen U.H."/>
            <person name="Andersen M.R."/>
            <person name="Baker S.E."/>
        </authorList>
    </citation>
    <scope>NUCLEOTIDE SEQUENCE [LARGE SCALE GENOMIC DNA]</scope>
    <source>
        <strain evidence="1 2">CBS 117.55</strain>
    </source>
</reference>
<dbReference type="GeneID" id="37060391"/>
<dbReference type="VEuPathDB" id="FungiDB:BO70DRAFT_145069"/>
<name>A0A317V6P8_9EURO</name>
<sequence>MTFRLWPPGKFACLFGQFALSNSLVVTPGVFASSFSTLDVLRQGPILPNRGSSALYRVCHFLVKTGIQPKKYPSPNIKNRTPCQLPAQ</sequence>